<comment type="caution">
    <text evidence="1">The sequence shown here is derived from an EMBL/GenBank/DDBJ whole genome shotgun (WGS) entry which is preliminary data.</text>
</comment>
<protein>
    <submittedName>
        <fullName evidence="1">Uncharacterized protein</fullName>
    </submittedName>
</protein>
<name>A0A3E4JUQ8_PHOVU</name>
<organism evidence="1 2">
    <name type="scientific">Phocaeicola vulgatus</name>
    <name type="common">Bacteroides vulgatus</name>
    <dbReference type="NCBI Taxonomy" id="821"/>
    <lineage>
        <taxon>Bacteria</taxon>
        <taxon>Pseudomonadati</taxon>
        <taxon>Bacteroidota</taxon>
        <taxon>Bacteroidia</taxon>
        <taxon>Bacteroidales</taxon>
        <taxon>Bacteroidaceae</taxon>
        <taxon>Phocaeicola</taxon>
    </lineage>
</organism>
<evidence type="ECO:0000313" key="1">
    <source>
        <dbReference type="EMBL" id="RGJ91211.1"/>
    </source>
</evidence>
<proteinExistence type="predicted"/>
<accession>A0A3E4JUQ8</accession>
<dbReference type="EMBL" id="QSPP01000005">
    <property type="protein sequence ID" value="RGJ91211.1"/>
    <property type="molecule type" value="Genomic_DNA"/>
</dbReference>
<gene>
    <name evidence="1" type="ORF">DXD46_03430</name>
</gene>
<evidence type="ECO:0000313" key="2">
    <source>
        <dbReference type="Proteomes" id="UP000260640"/>
    </source>
</evidence>
<sequence length="69" mass="8246">MKYDLISFSMDIEFCISLISQIKKENFELRNNCVLNGCFLYKIYIDFENRTIKSYYIALMNGKNEEVRA</sequence>
<reference evidence="1 2" key="1">
    <citation type="submission" date="2018-08" db="EMBL/GenBank/DDBJ databases">
        <title>A genome reference for cultivated species of the human gut microbiota.</title>
        <authorList>
            <person name="Zou Y."/>
            <person name="Xue W."/>
            <person name="Luo G."/>
        </authorList>
    </citation>
    <scope>NUCLEOTIDE SEQUENCE [LARGE SCALE GENOMIC DNA]</scope>
    <source>
        <strain evidence="1 2">TM05-16</strain>
    </source>
</reference>
<dbReference type="Proteomes" id="UP000260640">
    <property type="component" value="Unassembled WGS sequence"/>
</dbReference>
<dbReference type="AlphaFoldDB" id="A0A3E4JUQ8"/>